<accession>A0A1H5LPU6</accession>
<proteinExistence type="predicted"/>
<gene>
    <name evidence="1" type="ORF">SAMN05444171_7870</name>
    <name evidence="2" type="ORF">SAMN05444171_8067</name>
</gene>
<name>A0A1H5LPU6_9BRAD</name>
<sequence>MTAPAEQTLEREKDKLYLSDAELIRRIGVPEKVMRSMLPGLEKNYNFPKKSPLFGGRRYWPAVKTWLDRHNGLTMDPSKPNQRGSHDR</sequence>
<dbReference type="AlphaFoldDB" id="A0A1H5LPU6"/>
<evidence type="ECO:0000313" key="2">
    <source>
        <dbReference type="EMBL" id="SEE79024.1"/>
    </source>
</evidence>
<protein>
    <submittedName>
        <fullName evidence="2">Uncharacterized protein</fullName>
    </submittedName>
</protein>
<reference evidence="2 3" key="1">
    <citation type="submission" date="2016-10" db="EMBL/GenBank/DDBJ databases">
        <authorList>
            <person name="de Groot N.N."/>
        </authorList>
    </citation>
    <scope>NUCLEOTIDE SEQUENCE [LARGE SCALE GENOMIC DNA]</scope>
    <source>
        <strain evidence="2 3">GAS522</strain>
    </source>
</reference>
<dbReference type="EMBL" id="FNTI01000002">
    <property type="protein sequence ID" value="SEE79024.1"/>
    <property type="molecule type" value="Genomic_DNA"/>
</dbReference>
<dbReference type="Proteomes" id="UP000183208">
    <property type="component" value="Unassembled WGS sequence"/>
</dbReference>
<evidence type="ECO:0000313" key="1">
    <source>
        <dbReference type="EMBL" id="SEE52891.1"/>
    </source>
</evidence>
<dbReference type="EMBL" id="FNTI01000001">
    <property type="protein sequence ID" value="SEE52891.1"/>
    <property type="molecule type" value="Genomic_DNA"/>
</dbReference>
<evidence type="ECO:0000313" key="3">
    <source>
        <dbReference type="Proteomes" id="UP000183208"/>
    </source>
</evidence>
<organism evidence="2 3">
    <name type="scientific">Bradyrhizobium lablabi</name>
    <dbReference type="NCBI Taxonomy" id="722472"/>
    <lineage>
        <taxon>Bacteria</taxon>
        <taxon>Pseudomonadati</taxon>
        <taxon>Pseudomonadota</taxon>
        <taxon>Alphaproteobacteria</taxon>
        <taxon>Hyphomicrobiales</taxon>
        <taxon>Nitrobacteraceae</taxon>
        <taxon>Bradyrhizobium</taxon>
    </lineage>
</organism>